<dbReference type="RefSeq" id="WP_157690983.1">
    <property type="nucleotide sequence ID" value="NZ_CP034345.1"/>
</dbReference>
<dbReference type="OrthoDB" id="266966at2157"/>
<organism evidence="1 2">
    <name type="scientific">Haloplanus rallus</name>
    <dbReference type="NCBI Taxonomy" id="1816183"/>
    <lineage>
        <taxon>Archaea</taxon>
        <taxon>Methanobacteriati</taxon>
        <taxon>Methanobacteriota</taxon>
        <taxon>Stenosarchaea group</taxon>
        <taxon>Halobacteria</taxon>
        <taxon>Halobacteriales</taxon>
        <taxon>Haloferacaceae</taxon>
        <taxon>Haloplanus</taxon>
    </lineage>
</organism>
<dbReference type="GeneID" id="99244391"/>
<dbReference type="AlphaFoldDB" id="A0A6B9FD30"/>
<gene>
    <name evidence="1" type="ORF">EI982_17910</name>
</gene>
<dbReference type="InterPro" id="IPR010985">
    <property type="entry name" value="Ribbon_hlx_hlx"/>
</dbReference>
<protein>
    <submittedName>
        <fullName evidence="1">Ribbon-helix-helix protein, CopG family</fullName>
    </submittedName>
</protein>
<proteinExistence type="predicted"/>
<evidence type="ECO:0000313" key="1">
    <source>
        <dbReference type="EMBL" id="QGX96521.1"/>
    </source>
</evidence>
<name>A0A6B9FD30_9EURY</name>
<dbReference type="Proteomes" id="UP000428325">
    <property type="component" value="Chromosome"/>
</dbReference>
<sequence>MNEGDGLAEMETVTVELEEETVDAVDDIAFEDHRDNRAAAIRTLLDEWLKDRDGDEQRE</sequence>
<reference evidence="1 2" key="1">
    <citation type="submission" date="2018-12" db="EMBL/GenBank/DDBJ databases">
        <title>Complete genome sequence of Haloplanus rallus MBLA0036.</title>
        <authorList>
            <person name="Nam Y.-d."/>
            <person name="Kang J."/>
            <person name="Chung W.-H."/>
            <person name="Park Y.S."/>
        </authorList>
    </citation>
    <scope>NUCLEOTIDE SEQUENCE [LARGE SCALE GENOMIC DNA]</scope>
    <source>
        <strain evidence="1 2">MBLA0036</strain>
    </source>
</reference>
<dbReference type="KEGG" id="hra:EI982_17910"/>
<dbReference type="GO" id="GO:0006355">
    <property type="term" value="P:regulation of DNA-templated transcription"/>
    <property type="evidence" value="ECO:0007669"/>
    <property type="project" value="InterPro"/>
</dbReference>
<dbReference type="EMBL" id="CP034345">
    <property type="protein sequence ID" value="QGX96521.1"/>
    <property type="molecule type" value="Genomic_DNA"/>
</dbReference>
<keyword evidence="2" id="KW-1185">Reference proteome</keyword>
<evidence type="ECO:0000313" key="2">
    <source>
        <dbReference type="Proteomes" id="UP000428325"/>
    </source>
</evidence>
<accession>A0A6B9FD30</accession>
<dbReference type="SUPFAM" id="SSF47598">
    <property type="entry name" value="Ribbon-helix-helix"/>
    <property type="match status" value="1"/>
</dbReference>